<dbReference type="SUPFAM" id="SSF57863">
    <property type="entry name" value="ArfGap/RecO-like zinc finger"/>
    <property type="match status" value="1"/>
</dbReference>
<feature type="region of interest" description="Disordered" evidence="2">
    <location>
        <begin position="465"/>
        <end position="493"/>
    </location>
</feature>
<dbReference type="SMART" id="SM00105">
    <property type="entry name" value="ArfGap"/>
    <property type="match status" value="1"/>
</dbReference>
<dbReference type="EMBL" id="DF977531">
    <property type="protein sequence ID" value="GAP92574.2"/>
    <property type="molecule type" value="Genomic_DNA"/>
</dbReference>
<keyword evidence="1" id="KW-0863">Zinc-finger</keyword>
<dbReference type="Pfam" id="PF01412">
    <property type="entry name" value="ArfGap"/>
    <property type="match status" value="1"/>
</dbReference>
<name>A0A1W2TVC8_ROSNE</name>
<feature type="region of interest" description="Disordered" evidence="2">
    <location>
        <begin position="520"/>
        <end position="562"/>
    </location>
</feature>
<dbReference type="OMA" id="SDCKRNK"/>
<accession>A0A1W2TVC8</accession>
<feature type="compositionally biased region" description="Low complexity" evidence="2">
    <location>
        <begin position="529"/>
        <end position="543"/>
    </location>
</feature>
<dbReference type="GO" id="GO:0005096">
    <property type="term" value="F:GTPase activator activity"/>
    <property type="evidence" value="ECO:0007669"/>
    <property type="project" value="InterPro"/>
</dbReference>
<gene>
    <name evidence="4" type="ORF">SAMD00023353_8600180</name>
</gene>
<dbReference type="PANTHER" id="PTHR45705:SF1">
    <property type="entry name" value="FI20236P1"/>
    <property type="match status" value="1"/>
</dbReference>
<dbReference type="InterPro" id="IPR037278">
    <property type="entry name" value="ARFGAP/RecO"/>
</dbReference>
<feature type="region of interest" description="Disordered" evidence="2">
    <location>
        <begin position="266"/>
        <end position="379"/>
    </location>
</feature>
<reference evidence="4" key="1">
    <citation type="submission" date="2016-03" db="EMBL/GenBank/DDBJ databases">
        <title>Draft genome sequence of Rosellinia necatrix.</title>
        <authorList>
            <person name="Kanematsu S."/>
        </authorList>
    </citation>
    <scope>NUCLEOTIDE SEQUENCE [LARGE SCALE GENOMIC DNA]</scope>
    <source>
        <strain evidence="4">W97</strain>
    </source>
</reference>
<feature type="compositionally biased region" description="Polar residues" evidence="2">
    <location>
        <begin position="333"/>
        <end position="350"/>
    </location>
</feature>
<feature type="region of interest" description="Disordered" evidence="2">
    <location>
        <begin position="150"/>
        <end position="251"/>
    </location>
</feature>
<dbReference type="PROSITE" id="PS50115">
    <property type="entry name" value="ARFGAP"/>
    <property type="match status" value="1"/>
</dbReference>
<protein>
    <submittedName>
        <fullName evidence="4">Putative stromal membrane-associated protein</fullName>
    </submittedName>
</protein>
<dbReference type="GO" id="GO:0008270">
    <property type="term" value="F:zinc ion binding"/>
    <property type="evidence" value="ECO:0007669"/>
    <property type="project" value="UniProtKB-KW"/>
</dbReference>
<dbReference type="InterPro" id="IPR038508">
    <property type="entry name" value="ArfGAP_dom_sf"/>
</dbReference>
<evidence type="ECO:0000259" key="3">
    <source>
        <dbReference type="PROSITE" id="PS50115"/>
    </source>
</evidence>
<evidence type="ECO:0000256" key="1">
    <source>
        <dbReference type="PROSITE-ProRule" id="PRU00288"/>
    </source>
</evidence>
<keyword evidence="1" id="KW-0479">Metal-binding</keyword>
<dbReference type="AlphaFoldDB" id="A0A1W2TVC8"/>
<organism evidence="4">
    <name type="scientific">Rosellinia necatrix</name>
    <name type="common">White root-rot fungus</name>
    <dbReference type="NCBI Taxonomy" id="77044"/>
    <lineage>
        <taxon>Eukaryota</taxon>
        <taxon>Fungi</taxon>
        <taxon>Dikarya</taxon>
        <taxon>Ascomycota</taxon>
        <taxon>Pezizomycotina</taxon>
        <taxon>Sordariomycetes</taxon>
        <taxon>Xylariomycetidae</taxon>
        <taxon>Xylariales</taxon>
        <taxon>Xylariaceae</taxon>
        <taxon>Rosellinia</taxon>
    </lineage>
</organism>
<dbReference type="InterPro" id="IPR044732">
    <property type="entry name" value="ArfGAP_SMAP1-like"/>
</dbReference>
<feature type="compositionally biased region" description="Low complexity" evidence="2">
    <location>
        <begin position="471"/>
        <end position="486"/>
    </location>
</feature>
<feature type="domain" description="Arf-GAP" evidence="3">
    <location>
        <begin position="17"/>
        <end position="145"/>
    </location>
</feature>
<evidence type="ECO:0000313" key="5">
    <source>
        <dbReference type="Proteomes" id="UP000054516"/>
    </source>
</evidence>
<dbReference type="Proteomes" id="UP000054516">
    <property type="component" value="Unassembled WGS sequence"/>
</dbReference>
<dbReference type="InterPro" id="IPR001164">
    <property type="entry name" value="ArfGAP_dom"/>
</dbReference>
<dbReference type="FunFam" id="1.10.220.150:FF:000010">
    <property type="entry name" value="Stromal membrane-associated protein"/>
    <property type="match status" value="1"/>
</dbReference>
<dbReference type="PRINTS" id="PR00405">
    <property type="entry name" value="REVINTRACTNG"/>
</dbReference>
<dbReference type="GO" id="GO:0005737">
    <property type="term" value="C:cytoplasm"/>
    <property type="evidence" value="ECO:0007669"/>
    <property type="project" value="TreeGrafter"/>
</dbReference>
<dbReference type="STRING" id="77044.A0A1W2TVC8"/>
<dbReference type="Gene3D" id="1.10.220.150">
    <property type="entry name" value="Arf GTPase activating protein"/>
    <property type="match status" value="1"/>
</dbReference>
<feature type="compositionally biased region" description="Polar residues" evidence="2">
    <location>
        <begin position="365"/>
        <end position="379"/>
    </location>
</feature>
<keyword evidence="5" id="KW-1185">Reference proteome</keyword>
<evidence type="ECO:0000256" key="2">
    <source>
        <dbReference type="SAM" id="MobiDB-lite"/>
    </source>
</evidence>
<dbReference type="OrthoDB" id="10266696at2759"/>
<dbReference type="CDD" id="cd08839">
    <property type="entry name" value="ArfGap_SMAP"/>
    <property type="match status" value="1"/>
</dbReference>
<evidence type="ECO:0000313" key="4">
    <source>
        <dbReference type="EMBL" id="GAP92574.2"/>
    </source>
</evidence>
<proteinExistence type="predicted"/>
<dbReference type="InterPro" id="IPR051718">
    <property type="entry name" value="ARF_GTPase-activating"/>
</dbReference>
<feature type="compositionally biased region" description="Basic and acidic residues" evidence="2">
    <location>
        <begin position="151"/>
        <end position="161"/>
    </location>
</feature>
<dbReference type="PANTHER" id="PTHR45705">
    <property type="entry name" value="FI20236P1"/>
    <property type="match status" value="1"/>
</dbReference>
<keyword evidence="1" id="KW-0862">Zinc</keyword>
<sequence>MSRRPPNPAAERAAQNQQTIKSLLKLEPNKVCADCKRNKHPRWASWNLGIFICIRCSGIHRGMGTHISRVKSVDLDSWTDEQLQSVLSWGNARANKYWESKLAPGHVPSEAKIENFIRTKYELKRWAMDGPVPNPADLDVEGDDEVPLSIVKEKQTIERKVSLRSPPPTETTSPRGTPQGDLIGGGDLPPRASTAGPSSRQNLPLKAAPAPPKTSNVKDSLLGLDLLGETPATPPRPASTTGTRGMGTQSRPDLKQSILSLYASAPRPQPQTQQPGHTSSGSFGGFGSMQSPTMGHHPQNSTGGGLNDAFAGLGFGNTTSQKSPQTDAFAGLTSMSSNRANPQPTNSAFSNLGGGSFFDAKPSQPILQHQQKPSVASTDSFGAFSSIGTTTKPVQPSSGLGDLFDWSAPAQPAVKSPMAPVPAPAPSSNSVFNLSASQAKPATSAATPSAPINTSDADVWGNAWGNPVPGPSAGPKSPAVSKPPVSNIGDDFGGWGNNAGGSFANQSIVPGASGGFAPAPKVAADEEFGGWTSSTGGNTNNGGPAKPASGFGNDDLFSNVWQ</sequence>
<feature type="compositionally biased region" description="Polar residues" evidence="2">
    <location>
        <begin position="289"/>
        <end position="301"/>
    </location>
</feature>
<feature type="compositionally biased region" description="Polar residues" evidence="2">
    <location>
        <begin position="316"/>
        <end position="326"/>
    </location>
</feature>